<evidence type="ECO:0000256" key="1">
    <source>
        <dbReference type="ARBA" id="ARBA00006835"/>
    </source>
</evidence>
<dbReference type="GO" id="GO:0003677">
    <property type="term" value="F:DNA binding"/>
    <property type="evidence" value="ECO:0007669"/>
    <property type="project" value="InterPro"/>
</dbReference>
<evidence type="ECO:0000256" key="4">
    <source>
        <dbReference type="ARBA" id="ARBA00022679"/>
    </source>
</evidence>
<dbReference type="PANTHER" id="PTHR20856">
    <property type="entry name" value="DNA-DIRECTED RNA POLYMERASE I SUBUNIT 2"/>
    <property type="match status" value="1"/>
</dbReference>
<keyword evidence="3" id="KW-0240">DNA-directed RNA polymerase</keyword>
<comment type="similarity">
    <text evidence="1">Belongs to the RNA polymerase beta chain family.</text>
</comment>
<dbReference type="GO" id="GO:0032549">
    <property type="term" value="F:ribonucleoside binding"/>
    <property type="evidence" value="ECO:0007669"/>
    <property type="project" value="InterPro"/>
</dbReference>
<dbReference type="Pfam" id="PF04563">
    <property type="entry name" value="RNA_pol_Rpb2_1"/>
    <property type="match status" value="1"/>
</dbReference>
<accession>A0A7N0U280</accession>
<dbReference type="InterPro" id="IPR015712">
    <property type="entry name" value="DNA-dir_RNA_pol_su2"/>
</dbReference>
<dbReference type="FunFam" id="3.90.1110.10:FF:000006">
    <property type="entry name" value="DNA-directed RNA polymerase subunit beta"/>
    <property type="match status" value="1"/>
</dbReference>
<dbReference type="SUPFAM" id="SSF64484">
    <property type="entry name" value="beta and beta-prime subunits of DNA dependent RNA-polymerase"/>
    <property type="match status" value="1"/>
</dbReference>
<dbReference type="Proteomes" id="UP000594263">
    <property type="component" value="Unplaced"/>
</dbReference>
<keyword evidence="9" id="KW-1185">Reference proteome</keyword>
<protein>
    <recommendedName>
        <fullName evidence="2">DNA-directed RNA polymerase</fullName>
        <ecNumber evidence="2">2.7.7.6</ecNumber>
    </recommendedName>
</protein>
<keyword evidence="6" id="KW-0804">Transcription</keyword>
<dbReference type="GO" id="GO:0006351">
    <property type="term" value="P:DNA-templated transcription"/>
    <property type="evidence" value="ECO:0007669"/>
    <property type="project" value="InterPro"/>
</dbReference>
<evidence type="ECO:0000256" key="6">
    <source>
        <dbReference type="ARBA" id="ARBA00023163"/>
    </source>
</evidence>
<keyword evidence="5" id="KW-0548">Nucleotidyltransferase</keyword>
<evidence type="ECO:0000256" key="3">
    <source>
        <dbReference type="ARBA" id="ARBA00022478"/>
    </source>
</evidence>
<dbReference type="InterPro" id="IPR037034">
    <property type="entry name" value="RNA_pol_Rpb2_2_sf"/>
</dbReference>
<dbReference type="Gramene" id="Kaladp0051s0082.1.v1.1">
    <property type="protein sequence ID" value="Kaladp0051s0082.1.v1.1"/>
    <property type="gene ID" value="Kaladp0051s0082.v1.1"/>
</dbReference>
<dbReference type="FunFam" id="3.90.1100.10:FF:000014">
    <property type="entry name" value="DNA-directed RNA polymerase subunit beta"/>
    <property type="match status" value="1"/>
</dbReference>
<dbReference type="EC" id="2.7.7.6" evidence="2"/>
<evidence type="ECO:0000259" key="7">
    <source>
        <dbReference type="Pfam" id="PF04563"/>
    </source>
</evidence>
<evidence type="ECO:0000256" key="5">
    <source>
        <dbReference type="ARBA" id="ARBA00022695"/>
    </source>
</evidence>
<organism evidence="8 9">
    <name type="scientific">Kalanchoe fedtschenkoi</name>
    <name type="common">Lavender scallops</name>
    <name type="synonym">South American air plant</name>
    <dbReference type="NCBI Taxonomy" id="63787"/>
    <lineage>
        <taxon>Eukaryota</taxon>
        <taxon>Viridiplantae</taxon>
        <taxon>Streptophyta</taxon>
        <taxon>Embryophyta</taxon>
        <taxon>Tracheophyta</taxon>
        <taxon>Spermatophyta</taxon>
        <taxon>Magnoliopsida</taxon>
        <taxon>eudicotyledons</taxon>
        <taxon>Gunneridae</taxon>
        <taxon>Pentapetalae</taxon>
        <taxon>Saxifragales</taxon>
        <taxon>Crassulaceae</taxon>
        <taxon>Kalanchoe</taxon>
    </lineage>
</organism>
<name>A0A7N0U280_KALFE</name>
<evidence type="ECO:0000313" key="8">
    <source>
        <dbReference type="EnsemblPlants" id="Kaladp0051s0082.1.v1.1"/>
    </source>
</evidence>
<dbReference type="GO" id="GO:0003899">
    <property type="term" value="F:DNA-directed RNA polymerase activity"/>
    <property type="evidence" value="ECO:0007669"/>
    <property type="project" value="UniProtKB-EC"/>
</dbReference>
<dbReference type="GO" id="GO:0000428">
    <property type="term" value="C:DNA-directed RNA polymerase complex"/>
    <property type="evidence" value="ECO:0007669"/>
    <property type="project" value="UniProtKB-KW"/>
</dbReference>
<keyword evidence="4" id="KW-0808">Transferase</keyword>
<proteinExistence type="inferred from homology"/>
<dbReference type="OMA" id="GKICPSE"/>
<dbReference type="Gene3D" id="3.90.1100.10">
    <property type="match status" value="1"/>
</dbReference>
<dbReference type="AlphaFoldDB" id="A0A7N0U280"/>
<dbReference type="InterPro" id="IPR007644">
    <property type="entry name" value="RNA_pol_bsu_protrusion"/>
</dbReference>
<dbReference type="Gene3D" id="3.90.1110.10">
    <property type="entry name" value="RNA polymerase Rpb2, domain 2"/>
    <property type="match status" value="1"/>
</dbReference>
<sequence length="388" mass="43951">MAKEGKPGAQDSIKQEHNGGGIPRLLDAAHIPLLPEERVAIDQEHLAAPIRSPQSKFQLVPEFLKVRGLVKQHLDSFNYFVNVGIKKIVRANERLTTSDPNIYLKYRDVRIGKPLSSGGELVLTPHICRQANFTYAAPILVDIEYICETNGQKSLKVQKGVNIGLMPVMLRSCCCQLYEKDEEELAKLGECPLDPGGYFIIKGNEKVLLMQEQLAKNRIIIDMDKKKRLYASVQSSTATYQSKTIVVMDKDKIYVSSNQFKTQVPVMVVMKAMGMETDQEVVQMIGRDPRYGDLLFPSIEECASLGVHTKKEALDFLKKKLQFPNPRFKENEQVENILRDVYIGFVPARHNFRAKCIYTAVMMRRMMEAILNKDAMDDKVSGFSLKYG</sequence>
<dbReference type="EnsemblPlants" id="Kaladp0051s0082.1.v1.1">
    <property type="protein sequence ID" value="Kaladp0051s0082.1.v1.1"/>
    <property type="gene ID" value="Kaladp0051s0082.v1.1"/>
</dbReference>
<evidence type="ECO:0000256" key="2">
    <source>
        <dbReference type="ARBA" id="ARBA00012418"/>
    </source>
</evidence>
<feature type="domain" description="RNA polymerase beta subunit protrusion" evidence="7">
    <location>
        <begin position="68"/>
        <end position="215"/>
    </location>
</feature>
<reference evidence="8" key="1">
    <citation type="submission" date="2021-01" db="UniProtKB">
        <authorList>
            <consortium name="EnsemblPlants"/>
        </authorList>
    </citation>
    <scope>IDENTIFICATION</scope>
</reference>
<evidence type="ECO:0000313" key="9">
    <source>
        <dbReference type="Proteomes" id="UP000594263"/>
    </source>
</evidence>